<keyword evidence="4 13" id="KW-0812">Transmembrane</keyword>
<comment type="similarity">
    <text evidence="11">Belongs to the ABC transporter superfamily. Cyclolysin exporter (TC 3.A.1.109.2) family.</text>
</comment>
<keyword evidence="9 13" id="KW-0472">Membrane</keyword>
<keyword evidence="7 17" id="KW-0067">ATP-binding</keyword>
<dbReference type="InterPro" id="IPR003439">
    <property type="entry name" value="ABC_transporter-like_ATP-bd"/>
</dbReference>
<name>A0A7Y9QXA2_9BURK</name>
<keyword evidence="8 13" id="KW-1133">Transmembrane helix</keyword>
<keyword evidence="6" id="KW-0547">Nucleotide-binding</keyword>
<accession>A0A7Y9QXA2</accession>
<dbReference type="RefSeq" id="WP_246332519.1">
    <property type="nucleotide sequence ID" value="NZ_JACCFH010000001.1"/>
</dbReference>
<evidence type="ECO:0000256" key="6">
    <source>
        <dbReference type="ARBA" id="ARBA00022741"/>
    </source>
</evidence>
<evidence type="ECO:0000256" key="13">
    <source>
        <dbReference type="SAM" id="Phobius"/>
    </source>
</evidence>
<dbReference type="GO" id="GO:0031640">
    <property type="term" value="P:killing of cells of another organism"/>
    <property type="evidence" value="ECO:0007669"/>
    <property type="project" value="UniProtKB-KW"/>
</dbReference>
<dbReference type="SUPFAM" id="SSF90123">
    <property type="entry name" value="ABC transporter transmembrane region"/>
    <property type="match status" value="1"/>
</dbReference>
<dbReference type="GO" id="GO:0006508">
    <property type="term" value="P:proteolysis"/>
    <property type="evidence" value="ECO:0007669"/>
    <property type="project" value="InterPro"/>
</dbReference>
<protein>
    <recommendedName>
        <fullName evidence="12">Cyclolysin secretion/processing ATP-binding protein CyaB</fullName>
    </recommendedName>
</protein>
<dbReference type="Pfam" id="PF00005">
    <property type="entry name" value="ABC_tran"/>
    <property type="match status" value="1"/>
</dbReference>
<feature type="domain" description="ABC transporter" evidence="14">
    <location>
        <begin position="484"/>
        <end position="719"/>
    </location>
</feature>
<reference evidence="17 18" key="1">
    <citation type="submission" date="2020-07" db="EMBL/GenBank/DDBJ databases">
        <title>Genomic Encyclopedia of Archaeal and Bacterial Type Strains, Phase II (KMG-II): from individual species to whole genera.</title>
        <authorList>
            <person name="Goeker M."/>
        </authorList>
    </citation>
    <scope>NUCLEOTIDE SEQUENCE [LARGE SCALE GENOMIC DNA]</scope>
    <source>
        <strain evidence="17 18">DSM 21226</strain>
    </source>
</reference>
<dbReference type="InterPro" id="IPR003593">
    <property type="entry name" value="AAA+_ATPase"/>
</dbReference>
<feature type="transmembrane region" description="Helical" evidence="13">
    <location>
        <begin position="285"/>
        <end position="304"/>
    </location>
</feature>
<dbReference type="PROSITE" id="PS50929">
    <property type="entry name" value="ABC_TM1F"/>
    <property type="match status" value="1"/>
</dbReference>
<dbReference type="InterPro" id="IPR039421">
    <property type="entry name" value="Type_1_exporter"/>
</dbReference>
<dbReference type="Pfam" id="PF00664">
    <property type="entry name" value="ABC_membrane"/>
    <property type="match status" value="1"/>
</dbReference>
<evidence type="ECO:0000256" key="11">
    <source>
        <dbReference type="ARBA" id="ARBA00061173"/>
    </source>
</evidence>
<dbReference type="GO" id="GO:0140359">
    <property type="term" value="F:ABC-type transporter activity"/>
    <property type="evidence" value="ECO:0007669"/>
    <property type="project" value="InterPro"/>
</dbReference>
<dbReference type="InterPro" id="IPR017871">
    <property type="entry name" value="ABC_transporter-like_CS"/>
</dbReference>
<evidence type="ECO:0000256" key="8">
    <source>
        <dbReference type="ARBA" id="ARBA00022989"/>
    </source>
</evidence>
<gene>
    <name evidence="17" type="ORF">BDD16_002154</name>
</gene>
<comment type="function">
    <text evidence="10">Involved in the export of calmodulin-sensitive adenylate cyclase-hemolysin (cyclolysin).</text>
</comment>
<keyword evidence="2" id="KW-0813">Transport</keyword>
<dbReference type="PANTHER" id="PTHR24221:SF647">
    <property type="entry name" value="BLL6336 PROTEIN"/>
    <property type="match status" value="1"/>
</dbReference>
<comment type="subcellular location">
    <subcellularLocation>
        <location evidence="1">Cell membrane</location>
        <topology evidence="1">Multi-pass membrane protein</topology>
    </subcellularLocation>
</comment>
<evidence type="ECO:0000256" key="7">
    <source>
        <dbReference type="ARBA" id="ARBA00022840"/>
    </source>
</evidence>
<feature type="transmembrane region" description="Helical" evidence="13">
    <location>
        <begin position="310"/>
        <end position="330"/>
    </location>
</feature>
<dbReference type="PROSITE" id="PS00211">
    <property type="entry name" value="ABC_TRANSPORTER_1"/>
    <property type="match status" value="1"/>
</dbReference>
<dbReference type="Pfam" id="PF03412">
    <property type="entry name" value="Peptidase_C39"/>
    <property type="match status" value="1"/>
</dbReference>
<dbReference type="Gene3D" id="3.90.70.10">
    <property type="entry name" value="Cysteine proteinases"/>
    <property type="match status" value="1"/>
</dbReference>
<dbReference type="SMART" id="SM00382">
    <property type="entry name" value="AAA"/>
    <property type="match status" value="1"/>
</dbReference>
<evidence type="ECO:0000313" key="18">
    <source>
        <dbReference type="Proteomes" id="UP000518288"/>
    </source>
</evidence>
<dbReference type="GO" id="GO:0005524">
    <property type="term" value="F:ATP binding"/>
    <property type="evidence" value="ECO:0007669"/>
    <property type="project" value="UniProtKB-KW"/>
</dbReference>
<feature type="domain" description="ABC transmembrane type-1" evidence="15">
    <location>
        <begin position="172"/>
        <end position="451"/>
    </location>
</feature>
<dbReference type="CDD" id="cd18783">
    <property type="entry name" value="ABC_6TM_PrtD_LapB_HlyB_like"/>
    <property type="match status" value="1"/>
</dbReference>
<dbReference type="InterPro" id="IPR011527">
    <property type="entry name" value="ABC1_TM_dom"/>
</dbReference>
<dbReference type="GO" id="GO:0034040">
    <property type="term" value="F:ATPase-coupled lipid transmembrane transporter activity"/>
    <property type="evidence" value="ECO:0007669"/>
    <property type="project" value="TreeGrafter"/>
</dbReference>
<evidence type="ECO:0000256" key="12">
    <source>
        <dbReference type="ARBA" id="ARBA00072252"/>
    </source>
</evidence>
<comment type="caution">
    <text evidence="17">The sequence shown here is derived from an EMBL/GenBank/DDBJ whole genome shotgun (WGS) entry which is preliminary data.</text>
</comment>
<feature type="transmembrane region" description="Helical" evidence="13">
    <location>
        <begin position="172"/>
        <end position="194"/>
    </location>
</feature>
<dbReference type="FunFam" id="3.40.50.300:FF:000299">
    <property type="entry name" value="ABC transporter ATP-binding protein/permease"/>
    <property type="match status" value="1"/>
</dbReference>
<dbReference type="AlphaFoldDB" id="A0A7Y9QXA2"/>
<evidence type="ECO:0000256" key="5">
    <source>
        <dbReference type="ARBA" id="ARBA00022735"/>
    </source>
</evidence>
<evidence type="ECO:0000259" key="16">
    <source>
        <dbReference type="PROSITE" id="PS50990"/>
    </source>
</evidence>
<keyword evidence="3" id="KW-1003">Cell membrane</keyword>
<dbReference type="SUPFAM" id="SSF52540">
    <property type="entry name" value="P-loop containing nucleoside triphosphate hydrolases"/>
    <property type="match status" value="1"/>
</dbReference>
<keyword evidence="18" id="KW-1185">Reference proteome</keyword>
<dbReference type="InterPro" id="IPR005074">
    <property type="entry name" value="Peptidase_C39"/>
</dbReference>
<evidence type="ECO:0000256" key="2">
    <source>
        <dbReference type="ARBA" id="ARBA00022448"/>
    </source>
</evidence>
<keyword evidence="5" id="KW-0354">Hemolysis</keyword>
<dbReference type="GO" id="GO:0008233">
    <property type="term" value="F:peptidase activity"/>
    <property type="evidence" value="ECO:0007669"/>
    <property type="project" value="InterPro"/>
</dbReference>
<sequence length="724" mass="79860">MATAPLPHETPPLDTGLHCLVAVARHHRLSTSEEQIRRSHLDGMTAQTPAPEQLLAAAASLGLKARRTRIQWADLDKLQDTLPMIAVLSNGHFVVIVARKETTEGPAVAVLDPLAQPPNAIFLLEKERFEAAWSGDVLLVKRDYALSDESQPFGLRWFIPELLRQRHLLRDVAVSALVLHVLALAMPIFTQLVVDKVIVHRGYSTLYVMTAGIVLALLFEAIFTYLRQNHLLHATNRIDMQLARKTFAHLLKLPITFFDTGTAGVITRHMQQGEKIRQFLTGRMFFTLLDASVLIVFLPMLFFYSPTLTGIVVAFALAIGAVVFALIPAFRARLQALYTADGDRQAMLVETIQGMRTVKAMAIEPQRRREWEERSARTIGLHFKVGRISMTAQAVMGFLEKLMPVAVIAVGAHAVFDQTMTVGALIAFQMLSGRVVAPLVQIVSLVHEYQETALSVKMLGEIMNRPAEGMRASGGLEPVLTGKIEFDGVTFRYAPNAPPSLDRLSFTLPAGKVVGVVGRSGSGKTTLTRLIQGLYPVQEGVIRFDGVDSREIDLAHLRRSIGVVLQENFLFRGTVRDNIAIAKPGASLEEIVEAARIAGADEFIERLAQGYDTLLEENATNLSGGQRQRLAIARAMLLQPRILILDEAASALDPESEAIFLANLGRIAAGRTVIIVSHRLSTLVKADAIMVLNRGLIVDAGRHEELVKRCEIYQLLWRQQMQSL</sequence>
<evidence type="ECO:0000256" key="1">
    <source>
        <dbReference type="ARBA" id="ARBA00004651"/>
    </source>
</evidence>
<dbReference type="InterPro" id="IPR027417">
    <property type="entry name" value="P-loop_NTPase"/>
</dbReference>
<evidence type="ECO:0000313" key="17">
    <source>
        <dbReference type="EMBL" id="NYG33168.1"/>
    </source>
</evidence>
<evidence type="ECO:0000259" key="15">
    <source>
        <dbReference type="PROSITE" id="PS50929"/>
    </source>
</evidence>
<dbReference type="PROSITE" id="PS50990">
    <property type="entry name" value="PEPTIDASE_C39"/>
    <property type="match status" value="1"/>
</dbReference>
<feature type="transmembrane region" description="Helical" evidence="13">
    <location>
        <begin position="206"/>
        <end position="226"/>
    </location>
</feature>
<evidence type="ECO:0000256" key="9">
    <source>
        <dbReference type="ARBA" id="ARBA00023136"/>
    </source>
</evidence>
<organism evidence="17 18">
    <name type="scientific">Sphaerotilus montanus</name>
    <dbReference type="NCBI Taxonomy" id="522889"/>
    <lineage>
        <taxon>Bacteria</taxon>
        <taxon>Pseudomonadati</taxon>
        <taxon>Pseudomonadota</taxon>
        <taxon>Betaproteobacteria</taxon>
        <taxon>Burkholderiales</taxon>
        <taxon>Sphaerotilaceae</taxon>
        <taxon>Sphaerotilus</taxon>
    </lineage>
</organism>
<evidence type="ECO:0000256" key="3">
    <source>
        <dbReference type="ARBA" id="ARBA00022475"/>
    </source>
</evidence>
<dbReference type="GO" id="GO:0005886">
    <property type="term" value="C:plasma membrane"/>
    <property type="evidence" value="ECO:0007669"/>
    <property type="project" value="UniProtKB-SubCell"/>
</dbReference>
<evidence type="ECO:0000256" key="4">
    <source>
        <dbReference type="ARBA" id="ARBA00022692"/>
    </source>
</evidence>
<dbReference type="Gene3D" id="1.20.1560.10">
    <property type="entry name" value="ABC transporter type 1, transmembrane domain"/>
    <property type="match status" value="1"/>
</dbReference>
<dbReference type="PROSITE" id="PS50893">
    <property type="entry name" value="ABC_TRANSPORTER_2"/>
    <property type="match status" value="1"/>
</dbReference>
<dbReference type="Proteomes" id="UP000518288">
    <property type="component" value="Unassembled WGS sequence"/>
</dbReference>
<evidence type="ECO:0000259" key="14">
    <source>
        <dbReference type="PROSITE" id="PS50893"/>
    </source>
</evidence>
<dbReference type="InterPro" id="IPR036640">
    <property type="entry name" value="ABC1_TM_sf"/>
</dbReference>
<dbReference type="EMBL" id="JACCFH010000001">
    <property type="protein sequence ID" value="NYG33168.1"/>
    <property type="molecule type" value="Genomic_DNA"/>
</dbReference>
<keyword evidence="5" id="KW-0204">Cytolysis</keyword>
<feature type="domain" description="Peptidase C39" evidence="16">
    <location>
        <begin position="9"/>
        <end position="140"/>
    </location>
</feature>
<dbReference type="PANTHER" id="PTHR24221">
    <property type="entry name" value="ATP-BINDING CASSETTE SUB-FAMILY B"/>
    <property type="match status" value="1"/>
</dbReference>
<dbReference type="Gene3D" id="3.40.50.300">
    <property type="entry name" value="P-loop containing nucleotide triphosphate hydrolases"/>
    <property type="match status" value="1"/>
</dbReference>
<proteinExistence type="inferred from homology"/>
<evidence type="ECO:0000256" key="10">
    <source>
        <dbReference type="ARBA" id="ARBA00055355"/>
    </source>
</evidence>
<dbReference type="GO" id="GO:0016887">
    <property type="term" value="F:ATP hydrolysis activity"/>
    <property type="evidence" value="ECO:0007669"/>
    <property type="project" value="InterPro"/>
</dbReference>